<gene>
    <name evidence="3" type="ordered locus">Daud_0024</name>
</gene>
<organism evidence="3 4">
    <name type="scientific">Desulforudis audaxviator (strain MP104C)</name>
    <dbReference type="NCBI Taxonomy" id="477974"/>
    <lineage>
        <taxon>Bacteria</taxon>
        <taxon>Bacillati</taxon>
        <taxon>Bacillota</taxon>
        <taxon>Clostridia</taxon>
        <taxon>Thermoanaerobacterales</taxon>
        <taxon>Candidatus Desulforudaceae</taxon>
        <taxon>Candidatus Desulforudis</taxon>
    </lineage>
</organism>
<reference evidence="3 4" key="2">
    <citation type="journal article" date="2008" name="Science">
        <title>Environmental genomics reveals a single-species ecosystem deep within Earth.</title>
        <authorList>
            <person name="Chivian D."/>
            <person name="Brodie E.L."/>
            <person name="Alm E.J."/>
            <person name="Culley D.E."/>
            <person name="Dehal P.S."/>
            <person name="Desantis T.Z."/>
            <person name="Gihring T.M."/>
            <person name="Lapidus A."/>
            <person name="Lin L.H."/>
            <person name="Lowry S.R."/>
            <person name="Moser D.P."/>
            <person name="Richardson P.M."/>
            <person name="Southam G."/>
            <person name="Wanger G."/>
            <person name="Pratt L.M."/>
            <person name="Andersen G.L."/>
            <person name="Hazen T.C."/>
            <person name="Brockman F.J."/>
            <person name="Arkin A.P."/>
            <person name="Onstott T.C."/>
        </authorList>
    </citation>
    <scope>NUCLEOTIDE SEQUENCE [LARGE SCALE GENOMIC DNA]</scope>
    <source>
        <strain evidence="3 4">MP104C</strain>
    </source>
</reference>
<evidence type="ECO:0000313" key="4">
    <source>
        <dbReference type="Proteomes" id="UP000008544"/>
    </source>
</evidence>
<dbReference type="Gene3D" id="3.40.50.12580">
    <property type="match status" value="1"/>
</dbReference>
<reference evidence="4" key="1">
    <citation type="submission" date="2007-10" db="EMBL/GenBank/DDBJ databases">
        <title>Complete sequence of chromosome of Desulforudis audaxviator MP104C.</title>
        <authorList>
            <person name="Copeland A."/>
            <person name="Lucas S."/>
            <person name="Lapidus A."/>
            <person name="Barry K."/>
            <person name="Glavina del Rio T."/>
            <person name="Dalin E."/>
            <person name="Tice H."/>
            <person name="Bruce D."/>
            <person name="Pitluck S."/>
            <person name="Lowry S.R."/>
            <person name="Larimer F."/>
            <person name="Land M.L."/>
            <person name="Hauser L."/>
            <person name="Kyrpides N."/>
            <person name="Ivanova N.N."/>
            <person name="Richardson P."/>
        </authorList>
    </citation>
    <scope>NUCLEOTIDE SEQUENCE [LARGE SCALE GENOMIC DNA]</scope>
    <source>
        <strain evidence="4">MP104C</strain>
    </source>
</reference>
<dbReference type="GO" id="GO:0016853">
    <property type="term" value="F:isomerase activity"/>
    <property type="evidence" value="ECO:0007669"/>
    <property type="project" value="UniProtKB-KW"/>
</dbReference>
<dbReference type="eggNOG" id="COG0381">
    <property type="taxonomic scope" value="Bacteria"/>
</dbReference>
<protein>
    <recommendedName>
        <fullName evidence="2">UDP-N-acetylglucosamine 2-epimerase domain-containing protein</fullName>
    </recommendedName>
</protein>
<dbReference type="Proteomes" id="UP000008544">
    <property type="component" value="Chromosome"/>
</dbReference>
<proteinExistence type="inferred from homology"/>
<evidence type="ECO:0000313" key="3">
    <source>
        <dbReference type="EMBL" id="ACA58593.1"/>
    </source>
</evidence>
<dbReference type="SUPFAM" id="SSF53756">
    <property type="entry name" value="UDP-Glycosyltransferase/glycogen phosphorylase"/>
    <property type="match status" value="1"/>
</dbReference>
<dbReference type="AlphaFoldDB" id="B1I156"/>
<sequence>MYGEDTLNAHNLLRYGWTKEFVEAFSSLRYSGLELPLTLLRNYHLHIASLVDQNLTNQPLISQLQDTHGLYSVRDAQKALERRPSVVQDLSQDSGRNMLAVQSRFVRFVLDRFPDAKVSIILRNPQEEIFVRDQKMPPSYRVFDYAKALKEARPNQQAVSAVLTEANLLIRKYTKHLVFGRPEFRTWLRKALLFSVKAVGMMNRVFLEEPIRVILSEAELVNPDITMSLLAARYNLPFVNAPLVLNTDRNLIPTRAAYHCAWGENYRTWLERRGIPASRIICTGNLRFEYDRHPKNLDRKTMASQLDFPEDNYIVAYTTQKLPEEVNRAVVEWIKHAISGQPVTVLIKRHPSDKTDYHPFTGTGRIIEVPESIKLYDLLANIDFIMTISSNTAIEAALLGKGIIVVQPELPYQYDRHDNEYHSHLVKAKAGLVASSPERLQNCIAELCSSERLRRHVHKMAQEFLSKTIHKSTLSTPSQDMYRFIKTLLEEDAGTGVFTHDR</sequence>
<dbReference type="OrthoDB" id="9807097at2"/>
<dbReference type="Pfam" id="PF02350">
    <property type="entry name" value="Epimerase_2"/>
    <property type="match status" value="1"/>
</dbReference>
<dbReference type="KEGG" id="dau:Daud_0024"/>
<dbReference type="HOGENOM" id="CLU_537180_0_0_9"/>
<evidence type="ECO:0000259" key="2">
    <source>
        <dbReference type="Pfam" id="PF02350"/>
    </source>
</evidence>
<comment type="similarity">
    <text evidence="1">Belongs to the UDP-N-acetylglucosamine 2-epimerase family.</text>
</comment>
<keyword evidence="1" id="KW-0413">Isomerase</keyword>
<dbReference type="InterPro" id="IPR003331">
    <property type="entry name" value="UDP_GlcNAc_Epimerase_2_dom"/>
</dbReference>
<dbReference type="InterPro" id="IPR043148">
    <property type="entry name" value="TagF_C"/>
</dbReference>
<feature type="domain" description="UDP-N-acetylglucosamine 2-epimerase" evidence="2">
    <location>
        <begin position="246"/>
        <end position="451"/>
    </location>
</feature>
<keyword evidence="4" id="KW-1185">Reference proteome</keyword>
<dbReference type="RefSeq" id="WP_012301187.1">
    <property type="nucleotide sequence ID" value="NC_010424.1"/>
</dbReference>
<dbReference type="EMBL" id="CP000860">
    <property type="protein sequence ID" value="ACA58593.1"/>
    <property type="molecule type" value="Genomic_DNA"/>
</dbReference>
<evidence type="ECO:0000256" key="1">
    <source>
        <dbReference type="RuleBase" id="RU003513"/>
    </source>
</evidence>
<dbReference type="STRING" id="477974.Daud_0024"/>
<name>B1I156_DESAP</name>
<accession>B1I156</accession>